<evidence type="ECO:0000256" key="9">
    <source>
        <dbReference type="SAM" id="MobiDB-lite"/>
    </source>
</evidence>
<evidence type="ECO:0000256" key="3">
    <source>
        <dbReference type="ARBA" id="ARBA00022448"/>
    </source>
</evidence>
<keyword evidence="3 8" id="KW-0813">Transport</keyword>
<dbReference type="STRING" id="196109.A0A136JCF9"/>
<evidence type="ECO:0000256" key="5">
    <source>
        <dbReference type="ARBA" id="ARBA00022692"/>
    </source>
</evidence>
<dbReference type="AlphaFoldDB" id="A0A136JCF9"/>
<feature type="transmembrane region" description="Helical" evidence="8">
    <location>
        <begin position="331"/>
        <end position="355"/>
    </location>
</feature>
<accession>A0A136JCF9</accession>
<feature type="region of interest" description="Disordered" evidence="9">
    <location>
        <begin position="1"/>
        <end position="35"/>
    </location>
</feature>
<keyword evidence="7 8" id="KW-0472">Membrane</keyword>
<feature type="transmembrane region" description="Helical" evidence="8">
    <location>
        <begin position="384"/>
        <end position="407"/>
    </location>
</feature>
<feature type="transmembrane region" description="Helical" evidence="8">
    <location>
        <begin position="161"/>
        <end position="189"/>
    </location>
</feature>
<dbReference type="GO" id="GO:0015099">
    <property type="term" value="F:nickel cation transmembrane transporter activity"/>
    <property type="evidence" value="ECO:0007669"/>
    <property type="project" value="UniProtKB-UniRule"/>
</dbReference>
<evidence type="ECO:0000256" key="4">
    <source>
        <dbReference type="ARBA" id="ARBA00022596"/>
    </source>
</evidence>
<keyword evidence="6 8" id="KW-1133">Transmembrane helix</keyword>
<evidence type="ECO:0000256" key="2">
    <source>
        <dbReference type="ARBA" id="ARBA00010892"/>
    </source>
</evidence>
<dbReference type="InterPro" id="IPR011541">
    <property type="entry name" value="Ni/Co_transpt_high_affinity"/>
</dbReference>
<feature type="transmembrane region" description="Helical" evidence="8">
    <location>
        <begin position="58"/>
        <end position="80"/>
    </location>
</feature>
<dbReference type="GO" id="GO:0012505">
    <property type="term" value="C:endomembrane system"/>
    <property type="evidence" value="ECO:0007669"/>
    <property type="project" value="UniProtKB-SubCell"/>
</dbReference>
<keyword evidence="4" id="KW-0533">Nickel</keyword>
<evidence type="ECO:0000313" key="11">
    <source>
        <dbReference type="Proteomes" id="UP000070501"/>
    </source>
</evidence>
<feature type="transmembrane region" description="Helical" evidence="8">
    <location>
        <begin position="288"/>
        <end position="310"/>
    </location>
</feature>
<dbReference type="EMBL" id="KQ964247">
    <property type="protein sequence ID" value="KXJ94850.1"/>
    <property type="molecule type" value="Genomic_DNA"/>
</dbReference>
<dbReference type="InterPro" id="IPR004688">
    <property type="entry name" value="Ni/Co_transpt"/>
</dbReference>
<evidence type="ECO:0000256" key="7">
    <source>
        <dbReference type="ARBA" id="ARBA00023136"/>
    </source>
</evidence>
<dbReference type="PANTHER" id="PTHR31611">
    <property type="entry name" value="HIGH-AFFINITY NICKEL TRANSPORT PROTEIN NIC1"/>
    <property type="match status" value="1"/>
</dbReference>
<dbReference type="Proteomes" id="UP000070501">
    <property type="component" value="Unassembled WGS sequence"/>
</dbReference>
<evidence type="ECO:0000313" key="10">
    <source>
        <dbReference type="EMBL" id="KXJ94850.1"/>
    </source>
</evidence>
<keyword evidence="11" id="KW-1185">Reference proteome</keyword>
<gene>
    <name evidence="10" type="ORF">Micbo1qcDRAFT_232245</name>
</gene>
<reference evidence="11" key="1">
    <citation type="submission" date="2016-02" db="EMBL/GenBank/DDBJ databases">
        <title>Draft genome sequence of Microdochium bolleyi, a fungal endophyte of beachgrass.</title>
        <authorList>
            <consortium name="DOE Joint Genome Institute"/>
            <person name="David A.S."/>
            <person name="May G."/>
            <person name="Haridas S."/>
            <person name="Lim J."/>
            <person name="Wang M."/>
            <person name="Labutti K."/>
            <person name="Lipzen A."/>
            <person name="Barry K."/>
            <person name="Grigoriev I.V."/>
        </authorList>
    </citation>
    <scope>NUCLEOTIDE SEQUENCE [LARGE SCALE GENOMIC DNA]</scope>
    <source>
        <strain evidence="11">J235TASD1</strain>
    </source>
</reference>
<sequence>MTPHDEAATQPLLPGPPSTTTPRPRHRQSRRTSTSFTTMASRFRLSVPDRLKGLPLPVVRIIALLVTINILVWAAVGIVLHFSPPALISPAILSYTLGLRHALDADHISAIDLMTRRLIASGQRPVTVGTWFSLGHSTIVIITCIVVAATSGALRDRFDNFAYIGGIIGTSVSAAFLILLCLGNSWVLYRLVQQLRGTLREDEARQYGVGPGQSREIGAAADAGQDAAVNDLQLEGAGFLASVFRKVFRIVDRPWKMYPLGVLFGLGFDTSSEIAILGIASVQGAQGTSLWVILIFPLLFTAGMCLLDTTDGALMMSLYTSKAFSRDRVAILYYSIVLTTITIAVAAFIGVIQVLSLAQNIVQPEEGDSPFWDGLSDISDHFDVIGGSICALFLVVGLGSVLVYGPWRRMVDRRMERARMQEGVLRVDDGAPEAVPS</sequence>
<proteinExistence type="inferred from homology"/>
<evidence type="ECO:0000256" key="1">
    <source>
        <dbReference type="ARBA" id="ARBA00004127"/>
    </source>
</evidence>
<dbReference type="Pfam" id="PF03824">
    <property type="entry name" value="NicO"/>
    <property type="match status" value="1"/>
</dbReference>
<feature type="transmembrane region" description="Helical" evidence="8">
    <location>
        <begin position="258"/>
        <end position="282"/>
    </location>
</feature>
<feature type="transmembrane region" description="Helical" evidence="8">
    <location>
        <begin position="126"/>
        <end position="149"/>
    </location>
</feature>
<dbReference type="GO" id="GO:0005886">
    <property type="term" value="C:plasma membrane"/>
    <property type="evidence" value="ECO:0007669"/>
    <property type="project" value="UniProtKB-SubCell"/>
</dbReference>
<dbReference type="PANTHER" id="PTHR31611:SF0">
    <property type="entry name" value="HIGH-AFFINITY NICKEL TRANSPORT PROTEIN NIC1"/>
    <property type="match status" value="1"/>
</dbReference>
<protein>
    <recommendedName>
        <fullName evidence="8">Nickel/cobalt efflux system</fullName>
    </recommendedName>
</protein>
<comment type="similarity">
    <text evidence="2 8">Belongs to the NiCoT transporter (TC 2.A.52) family.</text>
</comment>
<dbReference type="InParanoid" id="A0A136JCF9"/>
<name>A0A136JCF9_9PEZI</name>
<dbReference type="OrthoDB" id="5197598at2759"/>
<evidence type="ECO:0000256" key="8">
    <source>
        <dbReference type="RuleBase" id="RU362101"/>
    </source>
</evidence>
<keyword evidence="5 8" id="KW-0812">Transmembrane</keyword>
<organism evidence="10 11">
    <name type="scientific">Microdochium bolleyi</name>
    <dbReference type="NCBI Taxonomy" id="196109"/>
    <lineage>
        <taxon>Eukaryota</taxon>
        <taxon>Fungi</taxon>
        <taxon>Dikarya</taxon>
        <taxon>Ascomycota</taxon>
        <taxon>Pezizomycotina</taxon>
        <taxon>Sordariomycetes</taxon>
        <taxon>Xylariomycetidae</taxon>
        <taxon>Xylariales</taxon>
        <taxon>Microdochiaceae</taxon>
        <taxon>Microdochium</taxon>
    </lineage>
</organism>
<comment type="subcellular location">
    <subcellularLocation>
        <location evidence="8">Cell membrane</location>
        <topology evidence="8">Multi-pass membrane protein</topology>
    </subcellularLocation>
    <subcellularLocation>
        <location evidence="1">Endomembrane system</location>
        <topology evidence="1">Multi-pass membrane protein</topology>
    </subcellularLocation>
</comment>
<evidence type="ECO:0000256" key="6">
    <source>
        <dbReference type="ARBA" id="ARBA00022989"/>
    </source>
</evidence>